<name>A0AAP0PZ04_9MAGN</name>
<feature type="region of interest" description="Disordered" evidence="1">
    <location>
        <begin position="1"/>
        <end position="51"/>
    </location>
</feature>
<keyword evidence="3" id="KW-1185">Reference proteome</keyword>
<accession>A0AAP0PZ04</accession>
<proteinExistence type="predicted"/>
<dbReference type="EMBL" id="JBBNAF010000003">
    <property type="protein sequence ID" value="KAK9160660.1"/>
    <property type="molecule type" value="Genomic_DNA"/>
</dbReference>
<dbReference type="Proteomes" id="UP001420932">
    <property type="component" value="Unassembled WGS sequence"/>
</dbReference>
<evidence type="ECO:0000313" key="3">
    <source>
        <dbReference type="Proteomes" id="UP001420932"/>
    </source>
</evidence>
<gene>
    <name evidence="2" type="ORF">Syun_007001</name>
</gene>
<reference evidence="2 3" key="1">
    <citation type="submission" date="2024-01" db="EMBL/GenBank/DDBJ databases">
        <title>Genome assemblies of Stephania.</title>
        <authorList>
            <person name="Yang L."/>
        </authorList>
    </citation>
    <scope>NUCLEOTIDE SEQUENCE [LARGE SCALE GENOMIC DNA]</scope>
    <source>
        <strain evidence="2">YNDBR</strain>
        <tissue evidence="2">Leaf</tissue>
    </source>
</reference>
<organism evidence="2 3">
    <name type="scientific">Stephania yunnanensis</name>
    <dbReference type="NCBI Taxonomy" id="152371"/>
    <lineage>
        <taxon>Eukaryota</taxon>
        <taxon>Viridiplantae</taxon>
        <taxon>Streptophyta</taxon>
        <taxon>Embryophyta</taxon>
        <taxon>Tracheophyta</taxon>
        <taxon>Spermatophyta</taxon>
        <taxon>Magnoliopsida</taxon>
        <taxon>Ranunculales</taxon>
        <taxon>Menispermaceae</taxon>
        <taxon>Menispermoideae</taxon>
        <taxon>Cissampelideae</taxon>
        <taxon>Stephania</taxon>
    </lineage>
</organism>
<comment type="caution">
    <text evidence="2">The sequence shown here is derived from an EMBL/GenBank/DDBJ whole genome shotgun (WGS) entry which is preliminary data.</text>
</comment>
<evidence type="ECO:0000313" key="2">
    <source>
        <dbReference type="EMBL" id="KAK9160660.1"/>
    </source>
</evidence>
<evidence type="ECO:0000256" key="1">
    <source>
        <dbReference type="SAM" id="MobiDB-lite"/>
    </source>
</evidence>
<sequence>MASQQRGGGGEAERGSRSAARWDSGRSSAPAGRQRRGTSGGRGRQCGSARR</sequence>
<protein>
    <submittedName>
        <fullName evidence="2">Uncharacterized protein</fullName>
    </submittedName>
</protein>
<feature type="compositionally biased region" description="Gly residues" evidence="1">
    <location>
        <begin position="1"/>
        <end position="10"/>
    </location>
</feature>
<dbReference type="AlphaFoldDB" id="A0AAP0PZ04"/>